<dbReference type="Pfam" id="PF00903">
    <property type="entry name" value="Glyoxalase"/>
    <property type="match status" value="2"/>
</dbReference>
<dbReference type="InterPro" id="IPR004360">
    <property type="entry name" value="Glyas_Fos-R_dOase_dom"/>
</dbReference>
<dbReference type="PROSITE" id="PS51819">
    <property type="entry name" value="VOC"/>
    <property type="match status" value="2"/>
</dbReference>
<gene>
    <name evidence="2" type="ORF">EUA98_07535</name>
</gene>
<evidence type="ECO:0000313" key="2">
    <source>
        <dbReference type="EMBL" id="RYV51579.1"/>
    </source>
</evidence>
<dbReference type="Proteomes" id="UP000293764">
    <property type="component" value="Unassembled WGS sequence"/>
</dbReference>
<feature type="domain" description="VOC" evidence="1">
    <location>
        <begin position="140"/>
        <end position="258"/>
    </location>
</feature>
<dbReference type="InterPro" id="IPR052164">
    <property type="entry name" value="Anthracycline_SecMetBiosynth"/>
</dbReference>
<evidence type="ECO:0000259" key="1">
    <source>
        <dbReference type="PROSITE" id="PS51819"/>
    </source>
</evidence>
<dbReference type="AlphaFoldDB" id="A0A4Q5N0L0"/>
<dbReference type="SUPFAM" id="SSF54593">
    <property type="entry name" value="Glyoxalase/Bleomycin resistance protein/Dihydroxybiphenyl dioxygenase"/>
    <property type="match status" value="2"/>
</dbReference>
<dbReference type="OrthoDB" id="9793039at2"/>
<dbReference type="PANTHER" id="PTHR33993:SF10">
    <property type="entry name" value="CONSERVED PROTEIN"/>
    <property type="match status" value="1"/>
</dbReference>
<dbReference type="Gene3D" id="3.10.180.10">
    <property type="entry name" value="2,3-Dihydroxybiphenyl 1,2-Dioxygenase, domain 1"/>
    <property type="match status" value="2"/>
</dbReference>
<dbReference type="EMBL" id="SDWW01000014">
    <property type="protein sequence ID" value="RYV51579.1"/>
    <property type="molecule type" value="Genomic_DNA"/>
</dbReference>
<comment type="caution">
    <text evidence="2">The sequence shown here is derived from an EMBL/GenBank/DDBJ whole genome shotgun (WGS) entry which is preliminary data.</text>
</comment>
<dbReference type="InterPro" id="IPR029068">
    <property type="entry name" value="Glyas_Bleomycin-R_OHBP_Dase"/>
</dbReference>
<name>A0A4Q5N0L0_9MICO</name>
<evidence type="ECO:0000313" key="3">
    <source>
        <dbReference type="Proteomes" id="UP000293764"/>
    </source>
</evidence>
<organism evidence="2 3">
    <name type="scientific">Pengzhenrongella frigida</name>
    <dbReference type="NCBI Taxonomy" id="1259133"/>
    <lineage>
        <taxon>Bacteria</taxon>
        <taxon>Bacillati</taxon>
        <taxon>Actinomycetota</taxon>
        <taxon>Actinomycetes</taxon>
        <taxon>Micrococcales</taxon>
        <taxon>Pengzhenrongella</taxon>
    </lineage>
</organism>
<dbReference type="CDD" id="cd07247">
    <property type="entry name" value="SgaA_N_like"/>
    <property type="match status" value="1"/>
</dbReference>
<dbReference type="RefSeq" id="WP_130102063.1">
    <property type="nucleotide sequence ID" value="NZ_SDWW01000014.1"/>
</dbReference>
<sequence>MIRQEAWPEGTPAWIDLMIPDRLVAQAFYGPLLGWDFAVGGPETGYYTMALKHGQPVAGLGEPMGNEAAPASAWTTYLAVDDIEATVELARAAGGTVLLEPMAAMEFGRMAVLTDPTGAVVGLWQAGTHTGANLVNEPGTMIWSEALSDDLAAARAFYGAVFGYEVADMSGPGFEYASVSLPGTTPDEAVGGLGGVGTQPEGTPPHWQTYFAVADTDAATALVLELGGHVLDGPSDTPYGRVARVSGPAGEQFSLMSTTEPESADGPV</sequence>
<keyword evidence="3" id="KW-1185">Reference proteome</keyword>
<feature type="domain" description="VOC" evidence="1">
    <location>
        <begin position="11"/>
        <end position="126"/>
    </location>
</feature>
<proteinExistence type="predicted"/>
<accession>A0A4Q5N0L0</accession>
<protein>
    <submittedName>
        <fullName evidence="2">VOC family protein</fullName>
    </submittedName>
</protein>
<dbReference type="InterPro" id="IPR037523">
    <property type="entry name" value="VOC_core"/>
</dbReference>
<reference evidence="2 3" key="1">
    <citation type="submission" date="2019-01" db="EMBL/GenBank/DDBJ databases">
        <title>Novel species of Cellulomonas.</title>
        <authorList>
            <person name="Liu Q."/>
            <person name="Xin Y.-H."/>
        </authorList>
    </citation>
    <scope>NUCLEOTIDE SEQUENCE [LARGE SCALE GENOMIC DNA]</scope>
    <source>
        <strain evidence="2 3">HLT2-17</strain>
    </source>
</reference>
<dbReference type="PANTHER" id="PTHR33993">
    <property type="entry name" value="GLYOXALASE-RELATED"/>
    <property type="match status" value="1"/>
</dbReference>